<accession>A0A9P6B0Z7</accession>
<dbReference type="OrthoDB" id="10044727at2759"/>
<name>A0A9P6B0Z7_9AGAM</name>
<proteinExistence type="predicted"/>
<comment type="caution">
    <text evidence="1">The sequence shown here is derived from an EMBL/GenBank/DDBJ whole genome shotgun (WGS) entry which is preliminary data.</text>
</comment>
<gene>
    <name evidence="1" type="ORF">BS47DRAFT_1371942</name>
</gene>
<protein>
    <submittedName>
        <fullName evidence="1">Uncharacterized protein</fullName>
    </submittedName>
</protein>
<dbReference type="InterPro" id="IPR036397">
    <property type="entry name" value="RNaseH_sf"/>
</dbReference>
<organism evidence="1 2">
    <name type="scientific">Hydnum rufescens UP504</name>
    <dbReference type="NCBI Taxonomy" id="1448309"/>
    <lineage>
        <taxon>Eukaryota</taxon>
        <taxon>Fungi</taxon>
        <taxon>Dikarya</taxon>
        <taxon>Basidiomycota</taxon>
        <taxon>Agaricomycotina</taxon>
        <taxon>Agaricomycetes</taxon>
        <taxon>Cantharellales</taxon>
        <taxon>Hydnaceae</taxon>
        <taxon>Hydnum</taxon>
    </lineage>
</organism>
<reference evidence="1" key="1">
    <citation type="journal article" date="2020" name="Nat. Commun.">
        <title>Large-scale genome sequencing of mycorrhizal fungi provides insights into the early evolution of symbiotic traits.</title>
        <authorList>
            <person name="Miyauchi S."/>
            <person name="Kiss E."/>
            <person name="Kuo A."/>
            <person name="Drula E."/>
            <person name="Kohler A."/>
            <person name="Sanchez-Garcia M."/>
            <person name="Morin E."/>
            <person name="Andreopoulos B."/>
            <person name="Barry K.W."/>
            <person name="Bonito G."/>
            <person name="Buee M."/>
            <person name="Carver A."/>
            <person name="Chen C."/>
            <person name="Cichocki N."/>
            <person name="Clum A."/>
            <person name="Culley D."/>
            <person name="Crous P.W."/>
            <person name="Fauchery L."/>
            <person name="Girlanda M."/>
            <person name="Hayes R.D."/>
            <person name="Keri Z."/>
            <person name="LaButti K."/>
            <person name="Lipzen A."/>
            <person name="Lombard V."/>
            <person name="Magnuson J."/>
            <person name="Maillard F."/>
            <person name="Murat C."/>
            <person name="Nolan M."/>
            <person name="Ohm R.A."/>
            <person name="Pangilinan J."/>
            <person name="Pereira M.F."/>
            <person name="Perotto S."/>
            <person name="Peter M."/>
            <person name="Pfister S."/>
            <person name="Riley R."/>
            <person name="Sitrit Y."/>
            <person name="Stielow J.B."/>
            <person name="Szollosi G."/>
            <person name="Zifcakova L."/>
            <person name="Stursova M."/>
            <person name="Spatafora J.W."/>
            <person name="Tedersoo L."/>
            <person name="Vaario L.M."/>
            <person name="Yamada A."/>
            <person name="Yan M."/>
            <person name="Wang P."/>
            <person name="Xu J."/>
            <person name="Bruns T."/>
            <person name="Baldrian P."/>
            <person name="Vilgalys R."/>
            <person name="Dunand C."/>
            <person name="Henrissat B."/>
            <person name="Grigoriev I.V."/>
            <person name="Hibbett D."/>
            <person name="Nagy L.G."/>
            <person name="Martin F.M."/>
        </authorList>
    </citation>
    <scope>NUCLEOTIDE SEQUENCE</scope>
    <source>
        <strain evidence="1">UP504</strain>
    </source>
</reference>
<dbReference type="AlphaFoldDB" id="A0A9P6B0Z7"/>
<evidence type="ECO:0000313" key="1">
    <source>
        <dbReference type="EMBL" id="KAF9515666.1"/>
    </source>
</evidence>
<dbReference type="Proteomes" id="UP000886523">
    <property type="component" value="Unassembled WGS sequence"/>
</dbReference>
<dbReference type="EMBL" id="MU128947">
    <property type="protein sequence ID" value="KAF9515666.1"/>
    <property type="molecule type" value="Genomic_DNA"/>
</dbReference>
<evidence type="ECO:0000313" key="2">
    <source>
        <dbReference type="Proteomes" id="UP000886523"/>
    </source>
</evidence>
<keyword evidence="2" id="KW-1185">Reference proteome</keyword>
<sequence length="383" mass="43073">MVPGVSQCWDLATELHLHLQSKGKYIAAHDIIWYISGPSVKECFGLKRIISLSMATQWLKIMEYQWEKEPMGQYAMDMNEMIWNKEGIESTFYAHDHQKHHWVYSKETAKPIQKGEGASLMVSDFCSADYGWLCSPEGEEASILFKPEIYDQVSVAAKLATKLYPPNNHVFAFDNATTHTKCLEDTLSAMKMPKKMSLKGKNFLCEVTRHDGSGKPVLDSSGNVVKDKMQMHDGTVLDGSPQCVYFTPNHQYTSQFKGMAVILKEHGVDVDGLKLKAQCGKGGFKCQTNIVPPGTNPCCCWKAMFDQPNFTKQKSCIEELLESLGHGCTFYTCFHCKCNFIESNWGHAKHVEDQLKANVESALASIPLVSMQRSISCIAYNYI</sequence>
<dbReference type="Gene3D" id="3.30.420.10">
    <property type="entry name" value="Ribonuclease H-like superfamily/Ribonuclease H"/>
    <property type="match status" value="1"/>
</dbReference>
<dbReference type="GO" id="GO:0003676">
    <property type="term" value="F:nucleic acid binding"/>
    <property type="evidence" value="ECO:0007669"/>
    <property type="project" value="InterPro"/>
</dbReference>